<comment type="caution">
    <text evidence="1">The sequence shown here is derived from an EMBL/GenBank/DDBJ whole genome shotgun (WGS) entry which is preliminary data.</text>
</comment>
<dbReference type="OrthoDB" id="9156597at2"/>
<sequence length="205" mass="24162">MSTQKINIIADGSIIAIANTKKYNETLNNQTNWSWKQLNTFLLETNKDNLVVFDCAYGEEWTFEFSINKENKQDFFRKFEQSIEITDNALHLITWTDLTSSLQFKNTTLPEELNNDQKINIENGFYRVIVKQLFDHEDDDYDPENKTSYIVELMSEIKNPDIKAETIIWTEDFPNDDSSFLSDEPDEEMDNFLNELLETAKKQQR</sequence>
<reference evidence="1 2" key="1">
    <citation type="submission" date="2019-02" db="EMBL/GenBank/DDBJ databases">
        <title>Pedobacter sp. nov., a novel speices isolated from soil of pinguins habitat in Antarcitica.</title>
        <authorList>
            <person name="He R.-H."/>
        </authorList>
    </citation>
    <scope>NUCLEOTIDE SEQUENCE [LARGE SCALE GENOMIC DNA]</scope>
    <source>
        <strain evidence="1 2">E01020</strain>
    </source>
</reference>
<evidence type="ECO:0000313" key="2">
    <source>
        <dbReference type="Proteomes" id="UP000295668"/>
    </source>
</evidence>
<dbReference type="EMBL" id="SJCY01000004">
    <property type="protein sequence ID" value="TDG36422.1"/>
    <property type="molecule type" value="Genomic_DNA"/>
</dbReference>
<gene>
    <name evidence="1" type="ORF">EZJ43_07845</name>
</gene>
<accession>A0A4R5MLE0</accession>
<evidence type="ECO:0000313" key="1">
    <source>
        <dbReference type="EMBL" id="TDG36422.1"/>
    </source>
</evidence>
<name>A0A4R5MLE0_9SPHI</name>
<dbReference type="AlphaFoldDB" id="A0A4R5MLE0"/>
<dbReference type="RefSeq" id="WP_133262151.1">
    <property type="nucleotide sequence ID" value="NZ_SJCY01000004.1"/>
</dbReference>
<organism evidence="1 2">
    <name type="scientific">Pedobacter changchengzhani</name>
    <dbReference type="NCBI Taxonomy" id="2529274"/>
    <lineage>
        <taxon>Bacteria</taxon>
        <taxon>Pseudomonadati</taxon>
        <taxon>Bacteroidota</taxon>
        <taxon>Sphingobacteriia</taxon>
        <taxon>Sphingobacteriales</taxon>
        <taxon>Sphingobacteriaceae</taxon>
        <taxon>Pedobacter</taxon>
    </lineage>
</organism>
<dbReference type="Proteomes" id="UP000295668">
    <property type="component" value="Unassembled WGS sequence"/>
</dbReference>
<keyword evidence="2" id="KW-1185">Reference proteome</keyword>
<protein>
    <submittedName>
        <fullName evidence="1">Uncharacterized protein</fullName>
    </submittedName>
</protein>
<proteinExistence type="predicted"/>